<dbReference type="Pfam" id="PF03101">
    <property type="entry name" value="FAR1"/>
    <property type="match status" value="1"/>
</dbReference>
<organism evidence="3 4">
    <name type="scientific">Xanthoceras sorbifolium</name>
    <dbReference type="NCBI Taxonomy" id="99658"/>
    <lineage>
        <taxon>Eukaryota</taxon>
        <taxon>Viridiplantae</taxon>
        <taxon>Streptophyta</taxon>
        <taxon>Embryophyta</taxon>
        <taxon>Tracheophyta</taxon>
        <taxon>Spermatophyta</taxon>
        <taxon>Magnoliopsida</taxon>
        <taxon>eudicotyledons</taxon>
        <taxon>Gunneridae</taxon>
        <taxon>Pentapetalae</taxon>
        <taxon>rosids</taxon>
        <taxon>malvids</taxon>
        <taxon>Sapindales</taxon>
        <taxon>Sapindaceae</taxon>
        <taxon>Xanthoceroideae</taxon>
        <taxon>Xanthoceras</taxon>
    </lineage>
</organism>
<evidence type="ECO:0000313" key="4">
    <source>
        <dbReference type="Proteomes" id="UP000827721"/>
    </source>
</evidence>
<dbReference type="Proteomes" id="UP000827721">
    <property type="component" value="Unassembled WGS sequence"/>
</dbReference>
<keyword evidence="4" id="KW-1185">Reference proteome</keyword>
<comment type="caution">
    <text evidence="3">The sequence shown here is derived from an EMBL/GenBank/DDBJ whole genome shotgun (WGS) entry which is preliminary data.</text>
</comment>
<dbReference type="PANTHER" id="PTHR47718:SF17">
    <property type="entry name" value="PROTEIN FAR1-RELATED SEQUENCE 5-LIKE"/>
    <property type="match status" value="1"/>
</dbReference>
<evidence type="ECO:0000259" key="2">
    <source>
        <dbReference type="Pfam" id="PF10551"/>
    </source>
</evidence>
<accession>A0ABQ8I4G5</accession>
<name>A0ABQ8I4G5_9ROSI</name>
<protein>
    <recommendedName>
        <fullName evidence="5">Protein FAR1-RELATED SEQUENCE</fullName>
    </recommendedName>
</protein>
<gene>
    <name evidence="3" type="ORF">JRO89_XS04G0070000</name>
</gene>
<reference evidence="3 4" key="1">
    <citation type="submission" date="2021-02" db="EMBL/GenBank/DDBJ databases">
        <title>Plant Genome Project.</title>
        <authorList>
            <person name="Zhang R.-G."/>
        </authorList>
    </citation>
    <scope>NUCLEOTIDE SEQUENCE [LARGE SCALE GENOMIC DNA]</scope>
    <source>
        <tissue evidence="3">Leaves</tissue>
    </source>
</reference>
<sequence>MDYDLKFMLNTIDDDNHASIGVEDEVIHSPYFSELPTHTSTAGATNSALDDPLQMLHVQSCNVLGKEFLCIQEAEEYYHKYLYLKEFNVQKDDLHCDKNGLTTVYRWVCFKEGFRENKYVERTNRVHQPRGQTREGCRAATRVNFDPQKMVRGVKEFFIEHSYNLTSSKHTWFLCSHRNVKESDMSILHSLKAVGVKPSQVMDQMVWTRPVVILSVNETVETYSWILKTFLLAMHENYPILVVTNGDKAMRKAIKPEMSGSIHRLCSWHLKRNVQTNFRDSGFTRSFTHCLNFMSLWGRWIDQWRDCNNKMKDDFEKLNEHPILVTHLLQLEKHASEVYTRGIFQLCNESTEHAPHTRYTFDESVDNECDAVSELEISSDGLLKISLANSSRQSFKTSTDCHFNGIVTEHSHITTLSIIDSALSNLNDGGQQKEKFLQSCFGHFMQMQRDMTFSGLKFGELPDTSQYVEAVDGIHGRYFNHRDDVKVEHVMGTVKCSQFSASEDALKL</sequence>
<dbReference type="Pfam" id="PF10551">
    <property type="entry name" value="MULE"/>
    <property type="match status" value="1"/>
</dbReference>
<dbReference type="PANTHER" id="PTHR47718">
    <property type="entry name" value="OS01G0519700 PROTEIN"/>
    <property type="match status" value="1"/>
</dbReference>
<proteinExistence type="predicted"/>
<evidence type="ECO:0000259" key="1">
    <source>
        <dbReference type="Pfam" id="PF03101"/>
    </source>
</evidence>
<dbReference type="InterPro" id="IPR018289">
    <property type="entry name" value="MULE_transposase_dom"/>
</dbReference>
<feature type="domain" description="MULE transposase" evidence="2">
    <location>
        <begin position="213"/>
        <end position="273"/>
    </location>
</feature>
<evidence type="ECO:0000313" key="3">
    <source>
        <dbReference type="EMBL" id="KAH7571522.1"/>
    </source>
</evidence>
<dbReference type="EMBL" id="JAFEMO010000004">
    <property type="protein sequence ID" value="KAH7571522.1"/>
    <property type="molecule type" value="Genomic_DNA"/>
</dbReference>
<dbReference type="InterPro" id="IPR004330">
    <property type="entry name" value="FAR1_DNA_bnd_dom"/>
</dbReference>
<evidence type="ECO:0008006" key="5">
    <source>
        <dbReference type="Google" id="ProtNLM"/>
    </source>
</evidence>
<feature type="domain" description="FAR1" evidence="1">
    <location>
        <begin position="76"/>
        <end position="165"/>
    </location>
</feature>